<feature type="domain" description="THUMP-like" evidence="1">
    <location>
        <begin position="324"/>
        <end position="396"/>
    </location>
</feature>
<dbReference type="AlphaFoldDB" id="A0A517Z739"/>
<dbReference type="GO" id="GO:0036261">
    <property type="term" value="P:7-methylguanosine cap hypermethylation"/>
    <property type="evidence" value="ECO:0007669"/>
    <property type="project" value="InterPro"/>
</dbReference>
<dbReference type="SUPFAM" id="SSF53335">
    <property type="entry name" value="S-adenosyl-L-methionine-dependent methyltransferases"/>
    <property type="match status" value="1"/>
</dbReference>
<gene>
    <name evidence="2" type="ORF">Mal4_26350</name>
</gene>
<keyword evidence="2" id="KW-0489">Methyltransferase</keyword>
<evidence type="ECO:0000259" key="1">
    <source>
        <dbReference type="Pfam" id="PF18096"/>
    </source>
</evidence>
<dbReference type="InterPro" id="IPR041497">
    <property type="entry name" value="Thump-like"/>
</dbReference>
<dbReference type="InterPro" id="IPR029063">
    <property type="entry name" value="SAM-dependent_MTases_sf"/>
</dbReference>
<dbReference type="Gene3D" id="3.40.50.150">
    <property type="entry name" value="Vaccinia Virus protein VP39"/>
    <property type="match status" value="1"/>
</dbReference>
<proteinExistence type="predicted"/>
<dbReference type="GO" id="GO:0008168">
    <property type="term" value="F:methyltransferase activity"/>
    <property type="evidence" value="ECO:0007669"/>
    <property type="project" value="UniProtKB-KW"/>
</dbReference>
<name>A0A517Z739_9PLAN</name>
<evidence type="ECO:0000313" key="3">
    <source>
        <dbReference type="Proteomes" id="UP000320496"/>
    </source>
</evidence>
<dbReference type="Pfam" id="PF09445">
    <property type="entry name" value="Methyltransf_15"/>
    <property type="match status" value="1"/>
</dbReference>
<dbReference type="Proteomes" id="UP000320496">
    <property type="component" value="Chromosome"/>
</dbReference>
<dbReference type="OrthoDB" id="9810570at2"/>
<dbReference type="RefSeq" id="WP_145369603.1">
    <property type="nucleotide sequence ID" value="NZ_CP036275.1"/>
</dbReference>
<protein>
    <submittedName>
        <fullName evidence="2">RNA cap guanine-N2 methyltransferase</fullName>
    </submittedName>
</protein>
<organism evidence="2 3">
    <name type="scientific">Maioricimonas rarisocia</name>
    <dbReference type="NCBI Taxonomy" id="2528026"/>
    <lineage>
        <taxon>Bacteria</taxon>
        <taxon>Pseudomonadati</taxon>
        <taxon>Planctomycetota</taxon>
        <taxon>Planctomycetia</taxon>
        <taxon>Planctomycetales</taxon>
        <taxon>Planctomycetaceae</taxon>
        <taxon>Maioricimonas</taxon>
    </lineage>
</organism>
<reference evidence="2 3" key="1">
    <citation type="submission" date="2019-02" db="EMBL/GenBank/DDBJ databases">
        <title>Deep-cultivation of Planctomycetes and their phenomic and genomic characterization uncovers novel biology.</title>
        <authorList>
            <person name="Wiegand S."/>
            <person name="Jogler M."/>
            <person name="Boedeker C."/>
            <person name="Pinto D."/>
            <person name="Vollmers J."/>
            <person name="Rivas-Marin E."/>
            <person name="Kohn T."/>
            <person name="Peeters S.H."/>
            <person name="Heuer A."/>
            <person name="Rast P."/>
            <person name="Oberbeckmann S."/>
            <person name="Bunk B."/>
            <person name="Jeske O."/>
            <person name="Meyerdierks A."/>
            <person name="Storesund J.E."/>
            <person name="Kallscheuer N."/>
            <person name="Luecker S."/>
            <person name="Lage O.M."/>
            <person name="Pohl T."/>
            <person name="Merkel B.J."/>
            <person name="Hornburger P."/>
            <person name="Mueller R.-W."/>
            <person name="Bruemmer F."/>
            <person name="Labrenz M."/>
            <person name="Spormann A.M."/>
            <person name="Op den Camp H."/>
            <person name="Overmann J."/>
            <person name="Amann R."/>
            <person name="Jetten M.S.M."/>
            <person name="Mascher T."/>
            <person name="Medema M.H."/>
            <person name="Devos D.P."/>
            <person name="Kaster A.-K."/>
            <person name="Ovreas L."/>
            <person name="Rohde M."/>
            <person name="Galperin M.Y."/>
            <person name="Jogler C."/>
        </authorList>
    </citation>
    <scope>NUCLEOTIDE SEQUENCE [LARGE SCALE GENOMIC DNA]</scope>
    <source>
        <strain evidence="2 3">Mal4</strain>
    </source>
</reference>
<keyword evidence="2" id="KW-0808">Transferase</keyword>
<dbReference type="PANTHER" id="PTHR14741">
    <property type="entry name" value="S-ADENOSYLMETHIONINE-DEPENDENT METHYLTRANSFERASE RELATED"/>
    <property type="match status" value="1"/>
</dbReference>
<dbReference type="Pfam" id="PF18096">
    <property type="entry name" value="Thump_like"/>
    <property type="match status" value="1"/>
</dbReference>
<dbReference type="PANTHER" id="PTHR14741:SF32">
    <property type="entry name" value="TRIMETHYLGUANOSINE SYNTHASE"/>
    <property type="match status" value="1"/>
</dbReference>
<accession>A0A517Z739</accession>
<keyword evidence="3" id="KW-1185">Reference proteome</keyword>
<dbReference type="KEGG" id="mri:Mal4_26350"/>
<dbReference type="InterPro" id="IPR019012">
    <property type="entry name" value="RNA_cap_Gua-N2-MeTrfase"/>
</dbReference>
<dbReference type="EMBL" id="CP036275">
    <property type="protein sequence ID" value="QDU38308.1"/>
    <property type="molecule type" value="Genomic_DNA"/>
</dbReference>
<evidence type="ECO:0000313" key="2">
    <source>
        <dbReference type="EMBL" id="QDU38308.1"/>
    </source>
</evidence>
<sequence>MAREHRPAAAGANDRVTTLRQLRDCPEIFAELQTLEQEGAGELAIQQRLRKQFPDAVVRAVVTLQELRRRAEPKFSRAAQMWFDRQGFEQATGETVAIHKAHRFTRPTWDLCCGIGADAIAIAANVAVTAVDHDEATLLQAEWNAHVYGVQDRFTPLLADVTTVDPGDDLIHIDPDRRAGNRGRAVRLEDYQPGPEFLDRMIAQRSGGAIKLSPASNFGGKFSGCEIELISLHGECKEATVWFGELAGEAPFRATVLPQGATLAGDPFDFDPVIDPLGRYIYDPDPAIVRAGLVDALAVEVSLSRLDDAEEYLTSDTLVKTPFARAFEVLDVVPFKDKALRGYFRAASFGQLEIKCRHVPVDASALRRKLRLDGSDAGVLIVARESGKARGVVCRRCD</sequence>